<proteinExistence type="predicted"/>
<dbReference type="AlphaFoldDB" id="A0A6A5HL75"/>
<gene>
    <name evidence="1" type="ORF">GCK72_007840</name>
</gene>
<sequence length="186" mass="21647">MAPPPIDMDTELEKISKGCITFSDYKLLATKDVTWWIALMIGRELVKESASTIGLMELRGALHFGPIAPWTHLTYTEPSEQELASATLEEYYELKEPKSLDRSLDSWWLLEKDIPRGVAFMDGRFPVIRMIFKGKFEKMMRKGGKMVMDRKMVDRMIEEYLAMDKKIRDAIEKAKYSYECQIQSYP</sequence>
<organism evidence="1 2">
    <name type="scientific">Caenorhabditis remanei</name>
    <name type="common">Caenorhabditis vulgaris</name>
    <dbReference type="NCBI Taxonomy" id="31234"/>
    <lineage>
        <taxon>Eukaryota</taxon>
        <taxon>Metazoa</taxon>
        <taxon>Ecdysozoa</taxon>
        <taxon>Nematoda</taxon>
        <taxon>Chromadorea</taxon>
        <taxon>Rhabditida</taxon>
        <taxon>Rhabditina</taxon>
        <taxon>Rhabditomorpha</taxon>
        <taxon>Rhabditoidea</taxon>
        <taxon>Rhabditidae</taxon>
        <taxon>Peloderinae</taxon>
        <taxon>Caenorhabditis</taxon>
    </lineage>
</organism>
<name>A0A6A5HL75_CAERE</name>
<reference evidence="1 2" key="1">
    <citation type="submission" date="2019-12" db="EMBL/GenBank/DDBJ databases">
        <title>Chromosome-level assembly of the Caenorhabditis remanei genome.</title>
        <authorList>
            <person name="Teterina A.A."/>
            <person name="Willis J.H."/>
            <person name="Phillips P.C."/>
        </authorList>
    </citation>
    <scope>NUCLEOTIDE SEQUENCE [LARGE SCALE GENOMIC DNA]</scope>
    <source>
        <strain evidence="1 2">PX506</strain>
        <tissue evidence="1">Whole organism</tissue>
    </source>
</reference>
<dbReference type="EMBL" id="WUAV01000002">
    <property type="protein sequence ID" value="KAF1767881.1"/>
    <property type="molecule type" value="Genomic_DNA"/>
</dbReference>
<dbReference type="Proteomes" id="UP000483820">
    <property type="component" value="Chromosome II"/>
</dbReference>
<comment type="caution">
    <text evidence="1">The sequence shown here is derived from an EMBL/GenBank/DDBJ whole genome shotgun (WGS) entry which is preliminary data.</text>
</comment>
<dbReference type="KEGG" id="crq:GCK72_007840"/>
<evidence type="ECO:0000313" key="2">
    <source>
        <dbReference type="Proteomes" id="UP000483820"/>
    </source>
</evidence>
<dbReference type="GeneID" id="78774540"/>
<accession>A0A6A5HL75</accession>
<protein>
    <submittedName>
        <fullName evidence="1">Uncharacterized protein</fullName>
    </submittedName>
</protein>
<evidence type="ECO:0000313" key="1">
    <source>
        <dbReference type="EMBL" id="KAF1767881.1"/>
    </source>
</evidence>
<dbReference type="RefSeq" id="XP_053590677.1">
    <property type="nucleotide sequence ID" value="XM_053726483.1"/>
</dbReference>
<dbReference type="CTD" id="78774540"/>